<dbReference type="EMBL" id="CM056814">
    <property type="protein sequence ID" value="KAJ8626483.1"/>
    <property type="molecule type" value="Genomic_DNA"/>
</dbReference>
<dbReference type="Proteomes" id="UP001234297">
    <property type="component" value="Chromosome 6"/>
</dbReference>
<gene>
    <name evidence="1" type="ORF">MRB53_019790</name>
</gene>
<proteinExistence type="predicted"/>
<comment type="caution">
    <text evidence="1">The sequence shown here is derived from an EMBL/GenBank/DDBJ whole genome shotgun (WGS) entry which is preliminary data.</text>
</comment>
<organism evidence="1 2">
    <name type="scientific">Persea americana</name>
    <name type="common">Avocado</name>
    <dbReference type="NCBI Taxonomy" id="3435"/>
    <lineage>
        <taxon>Eukaryota</taxon>
        <taxon>Viridiplantae</taxon>
        <taxon>Streptophyta</taxon>
        <taxon>Embryophyta</taxon>
        <taxon>Tracheophyta</taxon>
        <taxon>Spermatophyta</taxon>
        <taxon>Magnoliopsida</taxon>
        <taxon>Magnoliidae</taxon>
        <taxon>Laurales</taxon>
        <taxon>Lauraceae</taxon>
        <taxon>Persea</taxon>
    </lineage>
</organism>
<reference evidence="1 2" key="1">
    <citation type="journal article" date="2022" name="Hortic Res">
        <title>A haplotype resolved chromosomal level avocado genome allows analysis of novel avocado genes.</title>
        <authorList>
            <person name="Nath O."/>
            <person name="Fletcher S.J."/>
            <person name="Hayward A."/>
            <person name="Shaw L.M."/>
            <person name="Masouleh A.K."/>
            <person name="Furtado A."/>
            <person name="Henry R.J."/>
            <person name="Mitter N."/>
        </authorList>
    </citation>
    <scope>NUCLEOTIDE SEQUENCE [LARGE SCALE GENOMIC DNA]</scope>
    <source>
        <strain evidence="2">cv. Hass</strain>
    </source>
</reference>
<sequence length="85" mass="9193">MEKVKQMVLEMQEKAPPMVISVRKTGPRGRKLDTIYEDCSSSNPSSSQPQGQVGKMSTSEVLIPTSLFSGWCTTTSPTLGVASDK</sequence>
<protein>
    <submittedName>
        <fullName evidence="1">Uncharacterized protein</fullName>
    </submittedName>
</protein>
<evidence type="ECO:0000313" key="2">
    <source>
        <dbReference type="Proteomes" id="UP001234297"/>
    </source>
</evidence>
<evidence type="ECO:0000313" key="1">
    <source>
        <dbReference type="EMBL" id="KAJ8626483.1"/>
    </source>
</evidence>
<keyword evidence="2" id="KW-1185">Reference proteome</keyword>
<accession>A0ACC2KZQ3</accession>
<name>A0ACC2KZQ3_PERAE</name>